<keyword evidence="4" id="KW-0479">Metal-binding</keyword>
<evidence type="ECO:0000313" key="11">
    <source>
        <dbReference type="EMBL" id="MDN4122764.1"/>
    </source>
</evidence>
<keyword evidence="12" id="KW-1185">Reference proteome</keyword>
<dbReference type="PANTHER" id="PTHR30616:SF2">
    <property type="entry name" value="PURINE NUCLEOSIDE PHOSPHORYLASE LACC1"/>
    <property type="match status" value="1"/>
</dbReference>
<evidence type="ECO:0000256" key="9">
    <source>
        <dbReference type="ARBA" id="ARBA00049893"/>
    </source>
</evidence>
<sequence length="264" mass="29298">MESKTVLVPEGISGPAFSGVRYFCTRRQLVQDEQHATDALNLGLNTPDEPAQVYANRERLYLQANLPNQPLWLTQVHGAEVLDADQQDLGSEAQRRVDAAVTTRPDRVLAILTADCLPVIMWNEAGTIIAAAHAGWRGLAAGVLENTWAVMQNKRVNCTRFHAWIGPAISQDCFEVGQEVYEEFVNAEQALTRFFKPGAISGKWYADLSGIAEFKLKQLSLGSMQVHQSRACTYSEASHYYSYRRSALTGRQASVAYLTKESSK</sequence>
<protein>
    <recommendedName>
        <fullName evidence="10">Purine nucleoside phosphorylase</fullName>
    </recommendedName>
</protein>
<reference evidence="11" key="1">
    <citation type="submission" date="2021-11" db="EMBL/GenBank/DDBJ databases">
        <title>Draft genome sequence of Alcaligenes endophyticus type strain CCUG 75668T.</title>
        <authorList>
            <person name="Salva-Serra F."/>
            <person name="Duran R.E."/>
            <person name="Seeger M."/>
            <person name="Moore E.R.B."/>
            <person name="Jaen-Luchoro D."/>
        </authorList>
    </citation>
    <scope>NUCLEOTIDE SEQUENCE</scope>
    <source>
        <strain evidence="11">CCUG 75668</strain>
    </source>
</reference>
<accession>A0ABT8EN76</accession>
<keyword evidence="5" id="KW-0378">Hydrolase</keyword>
<evidence type="ECO:0000256" key="1">
    <source>
        <dbReference type="ARBA" id="ARBA00000553"/>
    </source>
</evidence>
<evidence type="ECO:0000256" key="5">
    <source>
        <dbReference type="ARBA" id="ARBA00022801"/>
    </source>
</evidence>
<comment type="catalytic activity">
    <reaction evidence="9">
        <text>S-methyl-5'-thioadenosine + phosphate = 5-(methylsulfanyl)-alpha-D-ribose 1-phosphate + adenine</text>
        <dbReference type="Rhea" id="RHEA:11852"/>
        <dbReference type="ChEBI" id="CHEBI:16708"/>
        <dbReference type="ChEBI" id="CHEBI:17509"/>
        <dbReference type="ChEBI" id="CHEBI:43474"/>
        <dbReference type="ChEBI" id="CHEBI:58533"/>
        <dbReference type="EC" id="2.4.2.28"/>
    </reaction>
    <physiologicalReaction direction="left-to-right" evidence="9">
        <dbReference type="Rhea" id="RHEA:11853"/>
    </physiologicalReaction>
</comment>
<dbReference type="PANTHER" id="PTHR30616">
    <property type="entry name" value="UNCHARACTERIZED PROTEIN YFIH"/>
    <property type="match status" value="1"/>
</dbReference>
<dbReference type="InterPro" id="IPR011324">
    <property type="entry name" value="Cytotoxic_necrot_fac-like_cat"/>
</dbReference>
<comment type="similarity">
    <text evidence="2 10">Belongs to the purine nucleoside phosphorylase YfiH/LACC1 family.</text>
</comment>
<keyword evidence="3" id="KW-0808">Transferase</keyword>
<comment type="catalytic activity">
    <reaction evidence="8">
        <text>adenosine + phosphate = alpha-D-ribose 1-phosphate + adenine</text>
        <dbReference type="Rhea" id="RHEA:27642"/>
        <dbReference type="ChEBI" id="CHEBI:16335"/>
        <dbReference type="ChEBI" id="CHEBI:16708"/>
        <dbReference type="ChEBI" id="CHEBI:43474"/>
        <dbReference type="ChEBI" id="CHEBI:57720"/>
        <dbReference type="EC" id="2.4.2.1"/>
    </reaction>
    <physiologicalReaction direction="left-to-right" evidence="8">
        <dbReference type="Rhea" id="RHEA:27643"/>
    </physiologicalReaction>
</comment>
<evidence type="ECO:0000256" key="8">
    <source>
        <dbReference type="ARBA" id="ARBA00048968"/>
    </source>
</evidence>
<dbReference type="RefSeq" id="WP_266123717.1">
    <property type="nucleotide sequence ID" value="NZ_JAJHNU010000005.1"/>
</dbReference>
<evidence type="ECO:0000313" key="12">
    <source>
        <dbReference type="Proteomes" id="UP001168613"/>
    </source>
</evidence>
<evidence type="ECO:0000256" key="10">
    <source>
        <dbReference type="RuleBase" id="RU361274"/>
    </source>
</evidence>
<organism evidence="11 12">
    <name type="scientific">Alcaligenes endophyticus</name>
    <dbReference type="NCBI Taxonomy" id="1929088"/>
    <lineage>
        <taxon>Bacteria</taxon>
        <taxon>Pseudomonadati</taxon>
        <taxon>Pseudomonadota</taxon>
        <taxon>Betaproteobacteria</taxon>
        <taxon>Burkholderiales</taxon>
        <taxon>Alcaligenaceae</taxon>
        <taxon>Alcaligenes</taxon>
    </lineage>
</organism>
<dbReference type="Gene3D" id="3.60.140.10">
    <property type="entry name" value="CNF1/YfiH-like putative cysteine hydrolases"/>
    <property type="match status" value="1"/>
</dbReference>
<proteinExistence type="inferred from homology"/>
<keyword evidence="6" id="KW-0862">Zinc</keyword>
<dbReference type="InterPro" id="IPR003730">
    <property type="entry name" value="Cu_polyphenol_OxRdtase"/>
</dbReference>
<dbReference type="CDD" id="cd16833">
    <property type="entry name" value="YfiH"/>
    <property type="match status" value="1"/>
</dbReference>
<dbReference type="Pfam" id="PF02578">
    <property type="entry name" value="Cu-oxidase_4"/>
    <property type="match status" value="1"/>
</dbReference>
<dbReference type="InterPro" id="IPR038371">
    <property type="entry name" value="Cu_polyphenol_OxRdtase_sf"/>
</dbReference>
<evidence type="ECO:0000256" key="7">
    <source>
        <dbReference type="ARBA" id="ARBA00047989"/>
    </source>
</evidence>
<comment type="caution">
    <text evidence="11">The sequence shown here is derived from an EMBL/GenBank/DDBJ whole genome shotgun (WGS) entry which is preliminary data.</text>
</comment>
<evidence type="ECO:0000256" key="4">
    <source>
        <dbReference type="ARBA" id="ARBA00022723"/>
    </source>
</evidence>
<dbReference type="SUPFAM" id="SSF64438">
    <property type="entry name" value="CNF1/YfiH-like putative cysteine hydrolases"/>
    <property type="match status" value="1"/>
</dbReference>
<comment type="catalytic activity">
    <reaction evidence="7">
        <text>adenosine + H2O + H(+) = inosine + NH4(+)</text>
        <dbReference type="Rhea" id="RHEA:24408"/>
        <dbReference type="ChEBI" id="CHEBI:15377"/>
        <dbReference type="ChEBI" id="CHEBI:15378"/>
        <dbReference type="ChEBI" id="CHEBI:16335"/>
        <dbReference type="ChEBI" id="CHEBI:17596"/>
        <dbReference type="ChEBI" id="CHEBI:28938"/>
        <dbReference type="EC" id="3.5.4.4"/>
    </reaction>
    <physiologicalReaction direction="left-to-right" evidence="7">
        <dbReference type="Rhea" id="RHEA:24409"/>
    </physiologicalReaction>
</comment>
<evidence type="ECO:0000256" key="2">
    <source>
        <dbReference type="ARBA" id="ARBA00007353"/>
    </source>
</evidence>
<name>A0ABT8EN76_9BURK</name>
<evidence type="ECO:0000256" key="6">
    <source>
        <dbReference type="ARBA" id="ARBA00022833"/>
    </source>
</evidence>
<comment type="catalytic activity">
    <reaction evidence="1">
        <text>inosine + phosphate = alpha-D-ribose 1-phosphate + hypoxanthine</text>
        <dbReference type="Rhea" id="RHEA:27646"/>
        <dbReference type="ChEBI" id="CHEBI:17368"/>
        <dbReference type="ChEBI" id="CHEBI:17596"/>
        <dbReference type="ChEBI" id="CHEBI:43474"/>
        <dbReference type="ChEBI" id="CHEBI:57720"/>
        <dbReference type="EC" id="2.4.2.1"/>
    </reaction>
    <physiologicalReaction direction="left-to-right" evidence="1">
        <dbReference type="Rhea" id="RHEA:27647"/>
    </physiologicalReaction>
</comment>
<gene>
    <name evidence="11" type="primary">pgeF</name>
    <name evidence="11" type="ORF">LMS43_15845</name>
</gene>
<evidence type="ECO:0000256" key="3">
    <source>
        <dbReference type="ARBA" id="ARBA00022679"/>
    </source>
</evidence>
<dbReference type="Proteomes" id="UP001168613">
    <property type="component" value="Unassembled WGS sequence"/>
</dbReference>
<dbReference type="EMBL" id="JAJHNU010000005">
    <property type="protein sequence ID" value="MDN4122764.1"/>
    <property type="molecule type" value="Genomic_DNA"/>
</dbReference>
<dbReference type="NCBIfam" id="TIGR00726">
    <property type="entry name" value="peptidoglycan editing factor PgeF"/>
    <property type="match status" value="1"/>
</dbReference>